<evidence type="ECO:0000313" key="2">
    <source>
        <dbReference type="EMBL" id="EIE98926.1"/>
    </source>
</evidence>
<dbReference type="AlphaFoldDB" id="I1D1V2"/>
<dbReference type="RefSeq" id="WP_005464086.1">
    <property type="nucleotide sequence ID" value="NZ_CM001484.1"/>
</dbReference>
<evidence type="ECO:0000256" key="1">
    <source>
        <dbReference type="SAM" id="MobiDB-lite"/>
    </source>
</evidence>
<reference evidence="2 3" key="1">
    <citation type="submission" date="2011-09" db="EMBL/GenBank/DDBJ databases">
        <authorList>
            <consortium name="US DOE Joint Genome Institute (JGI-PGF)"/>
            <person name="Lucas S."/>
            <person name="Han J."/>
            <person name="Lapidus A."/>
            <person name="Cheng J.-F."/>
            <person name="Goodwin L."/>
            <person name="Pitluck S."/>
            <person name="Peters L."/>
            <person name="Land M.L."/>
            <person name="Hauser L."/>
            <person name="Brambilla E."/>
            <person name="Klenk H.-P."/>
            <person name="Woyke T.J."/>
        </authorList>
    </citation>
    <scope>NUCLEOTIDE SEQUENCE [LARGE SCALE GENOMIC DNA]</scope>
    <source>
        <strain evidence="2 3">K62</strain>
    </source>
</reference>
<reference evidence="3" key="2">
    <citation type="submission" date="2012-01" db="EMBL/GenBank/DDBJ databases">
        <title>Noncontiguous Finished sequence of chromosome of Saccharomonospora glauca K62.</title>
        <authorList>
            <consortium name="US DOE Joint Genome Institute"/>
            <person name="Lucas S."/>
            <person name="Han J."/>
            <person name="Lapidus A."/>
            <person name="Cheng J.-F."/>
            <person name="Goodwin L."/>
            <person name="Pitluck S."/>
            <person name="Peters L."/>
            <person name="Mikhailova N."/>
            <person name="Held B."/>
            <person name="Detter J.C."/>
            <person name="Han C."/>
            <person name="Tapia R."/>
            <person name="Land M."/>
            <person name="Hauser L."/>
            <person name="Kyrpides N."/>
            <person name="Ivanova N."/>
            <person name="Pagani I."/>
            <person name="Brambilla E.-M."/>
            <person name="Klenk H.-P."/>
            <person name="Woyke T."/>
        </authorList>
    </citation>
    <scope>NUCLEOTIDE SEQUENCE [LARGE SCALE GENOMIC DNA]</scope>
    <source>
        <strain evidence="3">K62</strain>
    </source>
</reference>
<gene>
    <name evidence="2" type="ORF">SacglDRAFT_02020</name>
</gene>
<dbReference type="HOGENOM" id="CLU_1433534_0_0_11"/>
<dbReference type="EMBL" id="CM001484">
    <property type="protein sequence ID" value="EIE98926.1"/>
    <property type="molecule type" value="Genomic_DNA"/>
</dbReference>
<keyword evidence="3" id="KW-1185">Reference proteome</keyword>
<protein>
    <submittedName>
        <fullName evidence="2">Uncharacterized protein</fullName>
    </submittedName>
</protein>
<feature type="compositionally biased region" description="Pro residues" evidence="1">
    <location>
        <begin position="88"/>
        <end position="101"/>
    </location>
</feature>
<evidence type="ECO:0000313" key="3">
    <source>
        <dbReference type="Proteomes" id="UP000005087"/>
    </source>
</evidence>
<sequence length="189" mass="19817">MAGLPDIGVPAADTYRSTLLSALREAERTLPRAESPLDYYDLPLDRLRARAREVAETVSAIEPRDPDLGEVVREDPALSAAHDLAPNCEPPGAPSTSPTPLPAAEDGTDVAACEDGECRIEVSTPVDIPVRDAVFTATVSKGTVWLADDSGLIRLTGAGTGRFGRDDLTVTFSVIASSSTAAVLDVTTE</sequence>
<accession>I1D1V2</accession>
<dbReference type="Proteomes" id="UP000005087">
    <property type="component" value="Chromosome"/>
</dbReference>
<name>I1D1V2_9PSEU</name>
<proteinExistence type="predicted"/>
<organism evidence="2 3">
    <name type="scientific">Saccharomonospora glauca K62</name>
    <dbReference type="NCBI Taxonomy" id="928724"/>
    <lineage>
        <taxon>Bacteria</taxon>
        <taxon>Bacillati</taxon>
        <taxon>Actinomycetota</taxon>
        <taxon>Actinomycetes</taxon>
        <taxon>Pseudonocardiales</taxon>
        <taxon>Pseudonocardiaceae</taxon>
        <taxon>Saccharomonospora</taxon>
    </lineage>
</organism>
<feature type="region of interest" description="Disordered" evidence="1">
    <location>
        <begin position="82"/>
        <end position="107"/>
    </location>
</feature>